<dbReference type="InterPro" id="IPR006145">
    <property type="entry name" value="PsdUridine_synth_RsuA/RluA"/>
</dbReference>
<evidence type="ECO:0000256" key="4">
    <source>
        <dbReference type="ARBA" id="ARBA00012785"/>
    </source>
</evidence>
<dbReference type="InterPro" id="IPR002942">
    <property type="entry name" value="S4_RNA-bd"/>
</dbReference>
<evidence type="ECO:0000256" key="2">
    <source>
        <dbReference type="ARBA" id="ARBA00002876"/>
    </source>
</evidence>
<keyword evidence="6" id="KW-0698">rRNA processing</keyword>
<evidence type="ECO:0000256" key="11">
    <source>
        <dbReference type="PROSITE-ProRule" id="PRU00182"/>
    </source>
</evidence>
<dbReference type="Pfam" id="PF00849">
    <property type="entry name" value="PseudoU_synth_2"/>
    <property type="match status" value="1"/>
</dbReference>
<dbReference type="EMBL" id="CP002158">
    <property type="protein sequence ID" value="ADL24710.1"/>
    <property type="molecule type" value="Genomic_DNA"/>
</dbReference>
<dbReference type="Pfam" id="PF01479">
    <property type="entry name" value="S4"/>
    <property type="match status" value="1"/>
</dbReference>
<dbReference type="EC" id="5.4.99.24" evidence="4"/>
<keyword evidence="7" id="KW-0413">Isomerase</keyword>
<dbReference type="SUPFAM" id="SSF55120">
    <property type="entry name" value="Pseudouridine synthase"/>
    <property type="match status" value="1"/>
</dbReference>
<dbReference type="GO" id="GO:0000455">
    <property type="term" value="P:enzyme-directed rRNA pseudouridine synthesis"/>
    <property type="evidence" value="ECO:0007669"/>
    <property type="project" value="TreeGrafter"/>
</dbReference>
<dbReference type="InterPro" id="IPR050188">
    <property type="entry name" value="RluA_PseudoU_synthase"/>
</dbReference>
<protein>
    <recommendedName>
        <fullName evidence="5">Ribosomal large subunit pseudouridine synthase C</fullName>
        <ecNumber evidence="4">5.4.99.24</ecNumber>
    </recommendedName>
    <alternativeName>
        <fullName evidence="8">23S rRNA pseudouridine(955/2504/2580) synthase</fullName>
    </alternativeName>
    <alternativeName>
        <fullName evidence="9">rRNA pseudouridylate synthase C</fullName>
    </alternativeName>
    <alternativeName>
        <fullName evidence="10">rRNA-uridine isomerase C</fullName>
    </alternativeName>
</protein>
<dbReference type="GO" id="GO:0160141">
    <property type="term" value="F:23S rRNA pseudouridine(955/2504/2580) synthase activity"/>
    <property type="evidence" value="ECO:0007669"/>
    <property type="project" value="UniProtKB-EC"/>
</dbReference>
<dbReference type="PATRIC" id="fig|59374.8.peg.660"/>
<proteinExistence type="inferred from homology"/>
<gene>
    <name evidence="14" type="ordered locus">FSU_0686</name>
</gene>
<evidence type="ECO:0000256" key="7">
    <source>
        <dbReference type="ARBA" id="ARBA00023235"/>
    </source>
</evidence>
<evidence type="ECO:0000313" key="14">
    <source>
        <dbReference type="EMBL" id="ADL24710.1"/>
    </source>
</evidence>
<dbReference type="PROSITE" id="PS01129">
    <property type="entry name" value="PSI_RLU"/>
    <property type="match status" value="1"/>
</dbReference>
<dbReference type="CDD" id="cd00165">
    <property type="entry name" value="S4"/>
    <property type="match status" value="1"/>
</dbReference>
<evidence type="ECO:0000256" key="9">
    <source>
        <dbReference type="ARBA" id="ARBA00031975"/>
    </source>
</evidence>
<evidence type="ECO:0000256" key="6">
    <source>
        <dbReference type="ARBA" id="ARBA00022552"/>
    </source>
</evidence>
<evidence type="ECO:0000256" key="5">
    <source>
        <dbReference type="ARBA" id="ARBA00017128"/>
    </source>
</evidence>
<sequence>MFPDIIPQSTDWCEPIPHYPIPQKLMITRTIDRNFANMRLDRFLRKAFPEESLSVFFAVIRKKKVRVNGVVGKANQMLVEGDVVNIYENFKSVNESDERRETKDERNINGESLPLASAAEAAPATPSSGDTPQRPDAKSATGFAKNKSTWGRHLTGAEKQAHWGAHELDLVVQTEDYVIVNKPSGLASQPGSGTRPGESLVEYLWEWGRNEGLDFKPTIAHRLDQETSGLIIAALHGDTLRDFTRMIREHVVDKFYFALVKGNLKKDRGTISESLLRTDSAKGSKMLVGQDDENAQKAITHYRVKQHYEGYDLVKIKLETGRMHQIRAHFASIGHPLLGDTRYGDFALNREVKKLFGLNRLFLHSCRLEFDWQGEHKVFDCPLPKELRDVIKQLKPMRFERPENNFQRSRR</sequence>
<reference evidence="15" key="1">
    <citation type="submission" date="2010-08" db="EMBL/GenBank/DDBJ databases">
        <title>Complete sequence of Fibrobacter succinogenes subsp. succinogenes S85.</title>
        <authorList>
            <person name="Durkin A.S."/>
            <person name="Nelson K.E."/>
            <person name="Morrison M."/>
            <person name="Forsberg C.W."/>
            <person name="Wilson D.B."/>
            <person name="Russell J.B."/>
            <person name="Cann I.K.O."/>
            <person name="Mackie R.I."/>
            <person name="White B.A."/>
        </authorList>
    </citation>
    <scope>NUCLEOTIDE SEQUENCE [LARGE SCALE GENOMIC DNA]</scope>
    <source>
        <strain evidence="15">ATCC 19169 / S85</strain>
    </source>
</reference>
<dbReference type="PANTHER" id="PTHR21600">
    <property type="entry name" value="MITOCHONDRIAL RNA PSEUDOURIDINE SYNTHASE"/>
    <property type="match status" value="1"/>
</dbReference>
<dbReference type="AlphaFoldDB" id="D9S7F1"/>
<dbReference type="InterPro" id="IPR020103">
    <property type="entry name" value="PsdUridine_synth_cat_dom_sf"/>
</dbReference>
<dbReference type="Gene3D" id="3.30.2350.10">
    <property type="entry name" value="Pseudouridine synthase"/>
    <property type="match status" value="1"/>
</dbReference>
<dbReference type="CDD" id="cd02869">
    <property type="entry name" value="PseudoU_synth_RluA_like"/>
    <property type="match status" value="1"/>
</dbReference>
<comment type="catalytic activity">
    <reaction evidence="1">
        <text>uridine(955/2504/2580) in 23S rRNA = pseudouridine(955/2504/2580) in 23S rRNA</text>
        <dbReference type="Rhea" id="RHEA:42528"/>
        <dbReference type="Rhea" id="RHEA-COMP:10099"/>
        <dbReference type="Rhea" id="RHEA-COMP:10100"/>
        <dbReference type="ChEBI" id="CHEBI:65314"/>
        <dbReference type="ChEBI" id="CHEBI:65315"/>
        <dbReference type="EC" id="5.4.99.24"/>
    </reaction>
</comment>
<dbReference type="KEGG" id="fsc:FSU_0686"/>
<dbReference type="Proteomes" id="UP000000517">
    <property type="component" value="Chromosome"/>
</dbReference>
<dbReference type="PROSITE" id="PS50889">
    <property type="entry name" value="S4"/>
    <property type="match status" value="1"/>
</dbReference>
<feature type="domain" description="RNA-binding S4" evidence="13">
    <location>
        <begin position="38"/>
        <end position="107"/>
    </location>
</feature>
<dbReference type="SMART" id="SM00363">
    <property type="entry name" value="S4"/>
    <property type="match status" value="1"/>
</dbReference>
<evidence type="ECO:0000259" key="13">
    <source>
        <dbReference type="SMART" id="SM00363"/>
    </source>
</evidence>
<dbReference type="Gene3D" id="3.10.290.10">
    <property type="entry name" value="RNA-binding S4 domain"/>
    <property type="match status" value="1"/>
</dbReference>
<organism evidence="14 15">
    <name type="scientific">Fibrobacter succinogenes (strain ATCC 19169 / S85)</name>
    <dbReference type="NCBI Taxonomy" id="59374"/>
    <lineage>
        <taxon>Bacteria</taxon>
        <taxon>Pseudomonadati</taxon>
        <taxon>Fibrobacterota</taxon>
        <taxon>Fibrobacteria</taxon>
        <taxon>Fibrobacterales</taxon>
        <taxon>Fibrobacteraceae</taxon>
        <taxon>Fibrobacter</taxon>
    </lineage>
</organism>
<comment type="similarity">
    <text evidence="3">Belongs to the pseudouridine synthase RluA family.</text>
</comment>
<dbReference type="STRING" id="59374.FSU_0686"/>
<name>D9S7F1_FIBSS</name>
<feature type="compositionally biased region" description="Basic and acidic residues" evidence="12">
    <location>
        <begin position="94"/>
        <end position="108"/>
    </location>
</feature>
<dbReference type="PANTHER" id="PTHR21600:SF92">
    <property type="entry name" value="RIBOSOMAL LARGE SUBUNIT PSEUDOURIDINE SYNTHASE C"/>
    <property type="match status" value="1"/>
</dbReference>
<dbReference type="HOGENOM" id="CLU_016902_1_1_0"/>
<evidence type="ECO:0000256" key="8">
    <source>
        <dbReference type="ARBA" id="ARBA00030705"/>
    </source>
</evidence>
<evidence type="ECO:0000256" key="3">
    <source>
        <dbReference type="ARBA" id="ARBA00010876"/>
    </source>
</evidence>
<evidence type="ECO:0000256" key="12">
    <source>
        <dbReference type="SAM" id="MobiDB-lite"/>
    </source>
</evidence>
<feature type="compositionally biased region" description="Low complexity" evidence="12">
    <location>
        <begin position="111"/>
        <end position="124"/>
    </location>
</feature>
<dbReference type="InterPro" id="IPR036986">
    <property type="entry name" value="S4_RNA-bd_sf"/>
</dbReference>
<dbReference type="eggNOG" id="COG1188">
    <property type="taxonomic scope" value="Bacteria"/>
</dbReference>
<evidence type="ECO:0000256" key="10">
    <source>
        <dbReference type="ARBA" id="ARBA00033053"/>
    </source>
</evidence>
<evidence type="ECO:0000256" key="1">
    <source>
        <dbReference type="ARBA" id="ARBA00000381"/>
    </source>
</evidence>
<accession>D9S7F1</accession>
<dbReference type="GO" id="GO:0003723">
    <property type="term" value="F:RNA binding"/>
    <property type="evidence" value="ECO:0007669"/>
    <property type="project" value="UniProtKB-KW"/>
</dbReference>
<dbReference type="SUPFAM" id="SSF55174">
    <property type="entry name" value="Alpha-L RNA-binding motif"/>
    <property type="match status" value="1"/>
</dbReference>
<dbReference type="eggNOG" id="COG0564">
    <property type="taxonomic scope" value="Bacteria"/>
</dbReference>
<dbReference type="InterPro" id="IPR006224">
    <property type="entry name" value="PsdUridine_synth_RluA-like_CS"/>
</dbReference>
<evidence type="ECO:0000313" key="15">
    <source>
        <dbReference type="Proteomes" id="UP000000517"/>
    </source>
</evidence>
<keyword evidence="11" id="KW-0694">RNA-binding</keyword>
<comment type="function">
    <text evidence="2">Responsible for synthesis of pseudouridine from uracil at positions 955, 2504 and 2580 in 23S ribosomal RNA.</text>
</comment>
<feature type="region of interest" description="Disordered" evidence="12">
    <location>
        <begin position="94"/>
        <end position="151"/>
    </location>
</feature>